<comment type="caution">
    <text evidence="7">The sequence shown here is derived from an EMBL/GenBank/DDBJ whole genome shotgun (WGS) entry which is preliminary data.</text>
</comment>
<keyword evidence="2" id="KW-0732">Signal</keyword>
<evidence type="ECO:0000259" key="5">
    <source>
        <dbReference type="Pfam" id="PF07940"/>
    </source>
</evidence>
<gene>
    <name evidence="7" type="ORF">TMPK1_16180</name>
</gene>
<dbReference type="Gene3D" id="2.70.98.70">
    <property type="match status" value="1"/>
</dbReference>
<organism evidence="7 8">
    <name type="scientific">Roseiterribacter gracilis</name>
    <dbReference type="NCBI Taxonomy" id="2812848"/>
    <lineage>
        <taxon>Bacteria</taxon>
        <taxon>Pseudomonadati</taxon>
        <taxon>Pseudomonadota</taxon>
        <taxon>Alphaproteobacteria</taxon>
        <taxon>Rhodospirillales</taxon>
        <taxon>Roseiterribacteraceae</taxon>
        <taxon>Roseiterribacter</taxon>
    </lineage>
</organism>
<reference evidence="7" key="1">
    <citation type="submission" date="2021-02" db="EMBL/GenBank/DDBJ databases">
        <title>Genome sequence of Rhodospirillales sp. strain TMPK1 isolated from soil.</title>
        <authorList>
            <person name="Nakai R."/>
            <person name="Kusada H."/>
            <person name="Tamaki H."/>
        </authorList>
    </citation>
    <scope>NUCLEOTIDE SEQUENCE</scope>
    <source>
        <strain evidence="7">TMPK1</strain>
    </source>
</reference>
<sequence length="513" mass="55544">MVAMEMQAPTTEDTPPVRRRGLRGWFYASSLYQLFLGSARPTQLLLVPPNPWPGDAVRGRTLIAAGDNFDAAMHRFDWLRDLRAAGGDAARRHARILTQAWLDRYSRCEHVAWAPDATGARLANWIGFHDFFCASADDAFRLRLFQSAARQAKHLARTLPGDLTGAPLLTAIKGLWLAALALPDGAKRAELAQRLLLKELSKQILADGVHVERSPRTHLGVLSDLIDLRAALKLAKSDIPDALNHAIDRMAPALRFFRHGDGALALFHGTLEGEPVLLDTVLTQADAKGRPLKSAPQGGFERLSMGRTVVIADVGAAPPKGLDAHAHASALSFEMSVGRERLIVNCGSAASGAWADALRATAAHSTVTVGDTSSHPFKVDAAREDGDGWILLDAAHEGYPGLQHRRRLFLGANGEDLRGEDILTTRVSAPFVIRFHLHPSVQASLTQSGKAALLRAGDGTFWRLRVDGAQLGHESSVYLGSGVPRRTVVLTLTGATDEGETIVKWALKRDKKT</sequence>
<feature type="domain" description="Heparin-sulfate lyase N-terminal" evidence="6">
    <location>
        <begin position="107"/>
        <end position="251"/>
    </location>
</feature>
<protein>
    <submittedName>
        <fullName evidence="7">Heparinase</fullName>
    </submittedName>
</protein>
<evidence type="ECO:0000256" key="4">
    <source>
        <dbReference type="ARBA" id="ARBA00023239"/>
    </source>
</evidence>
<dbReference type="InterPro" id="IPR031680">
    <property type="entry name" value="Hepar_II_III_N"/>
</dbReference>
<dbReference type="AlphaFoldDB" id="A0A8S8XC21"/>
<keyword evidence="4" id="KW-0456">Lyase</keyword>
<evidence type="ECO:0000256" key="3">
    <source>
        <dbReference type="ARBA" id="ARBA00022764"/>
    </source>
</evidence>
<dbReference type="PANTHER" id="PTHR39210:SF1">
    <property type="entry name" value="HEPARIN-SULFATE LYASE"/>
    <property type="match status" value="1"/>
</dbReference>
<evidence type="ECO:0000256" key="1">
    <source>
        <dbReference type="ARBA" id="ARBA00004418"/>
    </source>
</evidence>
<dbReference type="PANTHER" id="PTHR39210">
    <property type="entry name" value="HEPARIN-SULFATE LYASE"/>
    <property type="match status" value="1"/>
</dbReference>
<evidence type="ECO:0000256" key="2">
    <source>
        <dbReference type="ARBA" id="ARBA00022729"/>
    </source>
</evidence>
<keyword evidence="8" id="KW-1185">Reference proteome</keyword>
<dbReference type="Pfam" id="PF07940">
    <property type="entry name" value="Hepar_II_III_C"/>
    <property type="match status" value="1"/>
</dbReference>
<dbReference type="InterPro" id="IPR008929">
    <property type="entry name" value="Chondroitin_lyas"/>
</dbReference>
<proteinExistence type="predicted"/>
<evidence type="ECO:0000313" key="7">
    <source>
        <dbReference type="EMBL" id="GIL39381.1"/>
    </source>
</evidence>
<evidence type="ECO:0000313" key="8">
    <source>
        <dbReference type="Proteomes" id="UP000681075"/>
    </source>
</evidence>
<dbReference type="InterPro" id="IPR012480">
    <property type="entry name" value="Hepar_II_III_C"/>
</dbReference>
<accession>A0A8S8XC21</accession>
<comment type="subcellular location">
    <subcellularLocation>
        <location evidence="1">Periplasm</location>
    </subcellularLocation>
</comment>
<dbReference type="Proteomes" id="UP000681075">
    <property type="component" value="Unassembled WGS sequence"/>
</dbReference>
<feature type="domain" description="Heparinase II/III-like C-terminal" evidence="5">
    <location>
        <begin position="288"/>
        <end position="506"/>
    </location>
</feature>
<dbReference type="GO" id="GO:0042597">
    <property type="term" value="C:periplasmic space"/>
    <property type="evidence" value="ECO:0007669"/>
    <property type="project" value="UniProtKB-SubCell"/>
</dbReference>
<keyword evidence="3" id="KW-0574">Periplasm</keyword>
<dbReference type="GO" id="GO:0016829">
    <property type="term" value="F:lyase activity"/>
    <property type="evidence" value="ECO:0007669"/>
    <property type="project" value="UniProtKB-KW"/>
</dbReference>
<dbReference type="Pfam" id="PF16889">
    <property type="entry name" value="Hepar_II_III_N"/>
    <property type="match status" value="1"/>
</dbReference>
<dbReference type="Gene3D" id="1.50.10.100">
    <property type="entry name" value="Chondroitin AC/alginate lyase"/>
    <property type="match status" value="1"/>
</dbReference>
<name>A0A8S8XC21_9PROT</name>
<dbReference type="EMBL" id="BOPV01000001">
    <property type="protein sequence ID" value="GIL39381.1"/>
    <property type="molecule type" value="Genomic_DNA"/>
</dbReference>
<evidence type="ECO:0000259" key="6">
    <source>
        <dbReference type="Pfam" id="PF16889"/>
    </source>
</evidence>